<sequence>GAYAGSGTDLTTVYLGDTEGEITVEENATFQMLTTPELTGEIPRSKYLEGISPVITIPLLGADPGLDIIVNPVPAASGSGGGGYDRQQAVTEYALVIFPEEVFIEDRTVKVVQYDTILDWKVDGDAADAGQLALLDKSIFFWRGHFEAITPRYNREDGGKLITEVVFHAMHNNAMQQGHYVYTKGRPDQAATPIIVSST</sequence>
<reference evidence="1" key="1">
    <citation type="journal article" date="2015" name="Nature">
        <title>Complex archaea that bridge the gap between prokaryotes and eukaryotes.</title>
        <authorList>
            <person name="Spang A."/>
            <person name="Saw J.H."/>
            <person name="Jorgensen S.L."/>
            <person name="Zaremba-Niedzwiedzka K."/>
            <person name="Martijn J."/>
            <person name="Lind A.E."/>
            <person name="van Eijk R."/>
            <person name="Schleper C."/>
            <person name="Guy L."/>
            <person name="Ettema T.J."/>
        </authorList>
    </citation>
    <scope>NUCLEOTIDE SEQUENCE</scope>
</reference>
<accession>A0A0F9EQ03</accession>
<feature type="non-terminal residue" evidence="1">
    <location>
        <position position="1"/>
    </location>
</feature>
<protein>
    <submittedName>
        <fullName evidence="1">Uncharacterized protein</fullName>
    </submittedName>
</protein>
<evidence type="ECO:0000313" key="1">
    <source>
        <dbReference type="EMBL" id="KKL76134.1"/>
    </source>
</evidence>
<organism evidence="1">
    <name type="scientific">marine sediment metagenome</name>
    <dbReference type="NCBI Taxonomy" id="412755"/>
    <lineage>
        <taxon>unclassified sequences</taxon>
        <taxon>metagenomes</taxon>
        <taxon>ecological metagenomes</taxon>
    </lineage>
</organism>
<dbReference type="AlphaFoldDB" id="A0A0F9EQ03"/>
<gene>
    <name evidence="1" type="ORF">LCGC14_2047950</name>
</gene>
<proteinExistence type="predicted"/>
<name>A0A0F9EQ03_9ZZZZ</name>
<comment type="caution">
    <text evidence="1">The sequence shown here is derived from an EMBL/GenBank/DDBJ whole genome shotgun (WGS) entry which is preliminary data.</text>
</comment>
<dbReference type="EMBL" id="LAZR01024146">
    <property type="protein sequence ID" value="KKL76134.1"/>
    <property type="molecule type" value="Genomic_DNA"/>
</dbReference>